<evidence type="ECO:0000256" key="1">
    <source>
        <dbReference type="ARBA" id="ARBA00022679"/>
    </source>
</evidence>
<accession>A0A5N5ULA6</accession>
<feature type="transmembrane region" description="Helical" evidence="3">
    <location>
        <begin position="137"/>
        <end position="159"/>
    </location>
</feature>
<dbReference type="Proteomes" id="UP000326302">
    <property type="component" value="Unassembled WGS sequence"/>
</dbReference>
<dbReference type="RefSeq" id="WP_152119043.1">
    <property type="nucleotide sequence ID" value="NZ_QJOW01000001.1"/>
</dbReference>
<proteinExistence type="inferred from homology"/>
<evidence type="ECO:0000313" key="5">
    <source>
        <dbReference type="Proteomes" id="UP000326302"/>
    </source>
</evidence>
<keyword evidence="1 2" id="KW-0808">Transferase</keyword>
<dbReference type="Gene3D" id="1.20.120.1760">
    <property type="match status" value="1"/>
</dbReference>
<name>A0A5N5ULA6_9EURY</name>
<evidence type="ECO:0000256" key="2">
    <source>
        <dbReference type="RuleBase" id="RU003750"/>
    </source>
</evidence>
<feature type="transmembrane region" description="Helical" evidence="3">
    <location>
        <begin position="66"/>
        <end position="88"/>
    </location>
</feature>
<dbReference type="InterPro" id="IPR048254">
    <property type="entry name" value="CDP_ALCOHOL_P_TRANSF_CS"/>
</dbReference>
<comment type="caution">
    <text evidence="4">The sequence shown here is derived from an EMBL/GenBank/DDBJ whole genome shotgun (WGS) entry which is preliminary data.</text>
</comment>
<feature type="transmembrane region" description="Helical" evidence="3">
    <location>
        <begin position="94"/>
        <end position="116"/>
    </location>
</feature>
<dbReference type="GO" id="GO:0008654">
    <property type="term" value="P:phospholipid biosynthetic process"/>
    <property type="evidence" value="ECO:0007669"/>
    <property type="project" value="InterPro"/>
</dbReference>
<feature type="transmembrane region" description="Helical" evidence="3">
    <location>
        <begin position="215"/>
        <end position="233"/>
    </location>
</feature>
<keyword evidence="3" id="KW-0472">Membrane</keyword>
<dbReference type="GO" id="GO:0016020">
    <property type="term" value="C:membrane"/>
    <property type="evidence" value="ECO:0007669"/>
    <property type="project" value="InterPro"/>
</dbReference>
<evidence type="ECO:0000313" key="4">
    <source>
        <dbReference type="EMBL" id="KAB7518143.1"/>
    </source>
</evidence>
<keyword evidence="3" id="KW-0812">Transmembrane</keyword>
<sequence length="235" mass="23623">MKPRFVGRVSAADIVTVTNAAIGFVAAAVATVEPTLAARLILLGAIADGLDGVVARRYGSSDAGAFLDALADVSTFVVAPAVLVFSLAGVESGFGLTVATATTLTAGGLFVAAGVLRLGMYAAYDEDDTTTEGVQTTLAATLLAALQVAGVTATGSVIYGVAGPALAVGAAVILAVAMLAPITYPDLLAGDALILGAVQACTVLFPSALRRAFPIALLICALAYVTLSPRFYWRE</sequence>
<reference evidence="4 5" key="1">
    <citation type="submission" date="2019-10" db="EMBL/GenBank/DDBJ databases">
        <title>Unraveling microbial dark matter from salterns through culturing: the case of the genus Halosegnis.</title>
        <authorList>
            <person name="Duran-Viseras A."/>
            <person name="Andrei A.-S."/>
            <person name="Vera-Gargallo B."/>
            <person name="Ghai R."/>
            <person name="Sanchez-Porro C."/>
            <person name="Ventosa A."/>
        </authorList>
    </citation>
    <scope>NUCLEOTIDE SEQUENCE [LARGE SCALE GENOMIC DNA]</scope>
    <source>
        <strain evidence="4 5">F17-44</strain>
    </source>
</reference>
<keyword evidence="3" id="KW-1133">Transmembrane helix</keyword>
<protein>
    <submittedName>
        <fullName evidence="4">Phosphatidylcholine/phosphatidylserine synthase</fullName>
    </submittedName>
</protein>
<gene>
    <name evidence="4" type="ORF">DMP03_01925</name>
</gene>
<dbReference type="NCBIfam" id="NF038086">
    <property type="entry name" value="anchor_synt_A"/>
    <property type="match status" value="1"/>
</dbReference>
<comment type="similarity">
    <text evidence="2">Belongs to the CDP-alcohol phosphatidyltransferase class-I family.</text>
</comment>
<dbReference type="PROSITE" id="PS00379">
    <property type="entry name" value="CDP_ALCOHOL_P_TRANSF"/>
    <property type="match status" value="1"/>
</dbReference>
<evidence type="ECO:0000256" key="3">
    <source>
        <dbReference type="SAM" id="Phobius"/>
    </source>
</evidence>
<dbReference type="InterPro" id="IPR000462">
    <property type="entry name" value="CDP-OH_P_trans"/>
</dbReference>
<dbReference type="EMBL" id="QJOW01000001">
    <property type="protein sequence ID" value="KAB7518143.1"/>
    <property type="molecule type" value="Genomic_DNA"/>
</dbReference>
<dbReference type="AlphaFoldDB" id="A0A5N5ULA6"/>
<organism evidence="4 5">
    <name type="scientific">Halosegnis rubeus</name>
    <dbReference type="NCBI Taxonomy" id="2212850"/>
    <lineage>
        <taxon>Archaea</taxon>
        <taxon>Methanobacteriati</taxon>
        <taxon>Methanobacteriota</taxon>
        <taxon>Stenosarchaea group</taxon>
        <taxon>Halobacteria</taxon>
        <taxon>Halobacteriales</taxon>
        <taxon>Natronomonadaceae</taxon>
        <taxon>Halosegnis</taxon>
    </lineage>
</organism>
<dbReference type="OrthoDB" id="221913at2157"/>
<feature type="transmembrane region" description="Helical" evidence="3">
    <location>
        <begin position="165"/>
        <end position="185"/>
    </location>
</feature>
<dbReference type="InterPro" id="IPR043130">
    <property type="entry name" value="CDP-OH_PTrfase_TM_dom"/>
</dbReference>
<dbReference type="GO" id="GO:0016780">
    <property type="term" value="F:phosphotransferase activity, for other substituted phosphate groups"/>
    <property type="evidence" value="ECO:0007669"/>
    <property type="project" value="InterPro"/>
</dbReference>
<dbReference type="Pfam" id="PF01066">
    <property type="entry name" value="CDP-OH_P_transf"/>
    <property type="match status" value="1"/>
</dbReference>